<comment type="caution">
    <text evidence="9">The sequence shown here is derived from an EMBL/GenBank/DDBJ whole genome shotgun (WGS) entry which is preliminary data.</text>
</comment>
<feature type="transmembrane region" description="Helical" evidence="8">
    <location>
        <begin position="224"/>
        <end position="252"/>
    </location>
</feature>
<dbReference type="PANTHER" id="PTHR30472:SF19">
    <property type="entry name" value="PETROBACTIN IMPORT SYSTEM PERMEASE PROTEIN YCLO"/>
    <property type="match status" value="1"/>
</dbReference>
<feature type="transmembrane region" description="Helical" evidence="8">
    <location>
        <begin position="289"/>
        <end position="310"/>
    </location>
</feature>
<evidence type="ECO:0000256" key="5">
    <source>
        <dbReference type="ARBA" id="ARBA00022692"/>
    </source>
</evidence>
<dbReference type="InterPro" id="IPR037294">
    <property type="entry name" value="ABC_BtuC-like"/>
</dbReference>
<dbReference type="PANTHER" id="PTHR30472">
    <property type="entry name" value="FERRIC ENTEROBACTIN TRANSPORT SYSTEM PERMEASE PROTEIN"/>
    <property type="match status" value="1"/>
</dbReference>
<evidence type="ECO:0000256" key="2">
    <source>
        <dbReference type="ARBA" id="ARBA00007935"/>
    </source>
</evidence>
<keyword evidence="6 8" id="KW-1133">Transmembrane helix</keyword>
<comment type="subcellular location">
    <subcellularLocation>
        <location evidence="1">Cell membrane</location>
        <topology evidence="1">Multi-pass membrane protein</topology>
    </subcellularLocation>
</comment>
<evidence type="ECO:0000313" key="9">
    <source>
        <dbReference type="EMBL" id="MBD1421292.1"/>
    </source>
</evidence>
<feature type="transmembrane region" description="Helical" evidence="8">
    <location>
        <begin position="264"/>
        <end position="283"/>
    </location>
</feature>
<organism evidence="9 10">
    <name type="scientific">Sphingobacterium chuzhouense</name>
    <dbReference type="NCBI Taxonomy" id="1742264"/>
    <lineage>
        <taxon>Bacteria</taxon>
        <taxon>Pseudomonadati</taxon>
        <taxon>Bacteroidota</taxon>
        <taxon>Sphingobacteriia</taxon>
        <taxon>Sphingobacteriales</taxon>
        <taxon>Sphingobacteriaceae</taxon>
        <taxon>Sphingobacterium</taxon>
    </lineage>
</organism>
<evidence type="ECO:0000256" key="6">
    <source>
        <dbReference type="ARBA" id="ARBA00022989"/>
    </source>
</evidence>
<dbReference type="Pfam" id="PF01032">
    <property type="entry name" value="FecCD"/>
    <property type="match status" value="1"/>
</dbReference>
<feature type="transmembrane region" description="Helical" evidence="8">
    <location>
        <begin position="38"/>
        <end position="58"/>
    </location>
</feature>
<comment type="similarity">
    <text evidence="2">Belongs to the binding-protein-dependent transport system permease family. FecCD subfamily.</text>
</comment>
<feature type="transmembrane region" description="Helical" evidence="8">
    <location>
        <begin position="128"/>
        <end position="154"/>
    </location>
</feature>
<keyword evidence="3" id="KW-0813">Transport</keyword>
<reference evidence="9 10" key="1">
    <citation type="submission" date="2020-08" db="EMBL/GenBank/DDBJ databases">
        <title>Sphingobacterium sp. DN00404 isolated from aquaculture water.</title>
        <authorList>
            <person name="Zhang M."/>
        </authorList>
    </citation>
    <scope>NUCLEOTIDE SEQUENCE [LARGE SCALE GENOMIC DNA]</scope>
    <source>
        <strain evidence="9 10">KCTC 42746</strain>
    </source>
</reference>
<evidence type="ECO:0000256" key="7">
    <source>
        <dbReference type="ARBA" id="ARBA00023136"/>
    </source>
</evidence>
<proteinExistence type="inferred from homology"/>
<accession>A0ABR7XSM3</accession>
<evidence type="ECO:0000256" key="3">
    <source>
        <dbReference type="ARBA" id="ARBA00022448"/>
    </source>
</evidence>
<evidence type="ECO:0000256" key="8">
    <source>
        <dbReference type="SAM" id="Phobius"/>
    </source>
</evidence>
<protein>
    <submittedName>
        <fullName evidence="9">Iron chelate uptake ABC transporter family permease subunit</fullName>
    </submittedName>
</protein>
<dbReference type="EMBL" id="JACNYL010000002">
    <property type="protein sequence ID" value="MBD1421292.1"/>
    <property type="molecule type" value="Genomic_DNA"/>
</dbReference>
<evidence type="ECO:0000256" key="4">
    <source>
        <dbReference type="ARBA" id="ARBA00022475"/>
    </source>
</evidence>
<keyword evidence="4" id="KW-1003">Cell membrane</keyword>
<feature type="transmembrane region" description="Helical" evidence="8">
    <location>
        <begin position="6"/>
        <end position="26"/>
    </location>
</feature>
<evidence type="ECO:0000313" key="10">
    <source>
        <dbReference type="Proteomes" id="UP000651112"/>
    </source>
</evidence>
<dbReference type="Gene3D" id="1.10.3470.10">
    <property type="entry name" value="ABC transporter involved in vitamin B12 uptake, BtuC"/>
    <property type="match status" value="1"/>
</dbReference>
<dbReference type="InterPro" id="IPR000522">
    <property type="entry name" value="ABC_transptr_permease_BtuC"/>
</dbReference>
<keyword evidence="5 8" id="KW-0812">Transmembrane</keyword>
<dbReference type="RefSeq" id="WP_190313072.1">
    <property type="nucleotide sequence ID" value="NZ_JACNYL010000002.1"/>
</dbReference>
<name>A0ABR7XSM3_9SPHI</name>
<feature type="transmembrane region" description="Helical" evidence="8">
    <location>
        <begin position="70"/>
        <end position="90"/>
    </location>
</feature>
<keyword evidence="7 8" id="KW-0472">Membrane</keyword>
<dbReference type="Proteomes" id="UP000651112">
    <property type="component" value="Unassembled WGS sequence"/>
</dbReference>
<keyword evidence="10" id="KW-1185">Reference proteome</keyword>
<feature type="transmembrane region" description="Helical" evidence="8">
    <location>
        <begin position="102"/>
        <end position="122"/>
    </location>
</feature>
<gene>
    <name evidence="9" type="ORF">H8B21_06865</name>
</gene>
<evidence type="ECO:0000256" key="1">
    <source>
        <dbReference type="ARBA" id="ARBA00004651"/>
    </source>
</evidence>
<dbReference type="SUPFAM" id="SSF81345">
    <property type="entry name" value="ABC transporter involved in vitamin B12 uptake, BtuC"/>
    <property type="match status" value="1"/>
</dbReference>
<sequence length="316" mass="35532">MFKNKTFLIMIGLLVLSIGVYMFTFTGKNLDFVLPRRAYKIWAMVLISCAIAYSSIVFQTISSNRILTPSIMGFDSFYLLLQSTLVFIYGDKTFQALSNSSNFMLSVTLMLLFAVLMYVFVFKKESKSIYILLLVGLLLGTLFRSISSFIAMLLDPNEFLYVQSSMFASFENIQINLLGISTLVLVGAMGWGTRYFRQLDVSSLGRENAISLGVDYNKLVRNNLMIISVMVAVSTALVGPITFLGLLVANLSYELFKSNRHREMIFGCCLLTCVVVIGGQYLVEHVFNMSTTISIIINFIGGIYFIYILLKTNRKS</sequence>